<sequence length="806" mass="91528">MNYKDNFDNNNNKDHFTRSSSQDLVKFFRRILDKWYFFISGLIIALTFAFIINKFTHPVYHGQSTILIRSGQNKPVGAEALVRDLSFSTNNDIRNEIGILKSFSLTQRTLESLNLEITYKKVPRIFDCCRINSLSRNIFHKSPIVIQKEGNKPQLTGAPFFVRILSTKQYLLEFEASINGKQIAQTDTFNFGNKIKSPYFSFSVHLRNKYAPELFSKESSYYKNDYSFEFNNIQNLVSKYRNNLEVDFYYDDASILELNLEGAHPDIVTTFLNQHARSFIARGLEEKNRIASATIDFIDQQISGISDSLQEAESNFQKFRAKNKVINISTEGNYAMEKLESLVTQKSNIQRMSKYYDYLYDYIQNQNEFDDVIVPSTMGISDQSLNNLVNRLGEAYSQRNRLLMTARKNSPQVQQITSEIESIRQALIENVRNIINTTQIEIEEINKQIEEVNKQIRRLPGTEREYINIQRDFQLNDNIYTFLLQKRSEAGIALASNVSDHKIIDPALKQTTYKTAPRPMANLIIAGLLGLLIPGITLILGDSLNTRINSRFNIEEYSAVPVLGHIEHSMSSKKLPVIEYPRSPLAESFRALRTNIDFMIGKQKSPAVIALTSSISGEGKSFCSANLGAILAITGKKVLVVGMDLRKPQTHTEFNIDNKKGLSNLLIGTSGFNSAVVESSVEGLYVIPSGPIPPNPAELLQSEEMNAFMAEAKKNFDFIILDTPPLALVADTLLITEATDLNLFILRQGVSRKQAIEFINHLSESQRIKNAGLVVNDVKILNNYSPVNRYGYGYGYSRFRKSGYYE</sequence>
<evidence type="ECO:0000256" key="4">
    <source>
        <dbReference type="ARBA" id="ARBA00022679"/>
    </source>
</evidence>
<keyword evidence="5" id="KW-0547">Nucleotide-binding</keyword>
<dbReference type="AlphaFoldDB" id="A0A2U2BA66"/>
<evidence type="ECO:0000256" key="5">
    <source>
        <dbReference type="ARBA" id="ARBA00022741"/>
    </source>
</evidence>
<comment type="caution">
    <text evidence="14">The sequence shown here is derived from an EMBL/GenBank/DDBJ whole genome shotgun (WGS) entry which is preliminary data.</text>
</comment>
<dbReference type="OrthoDB" id="9794577at2"/>
<evidence type="ECO:0000256" key="2">
    <source>
        <dbReference type="ARBA" id="ARBA00008883"/>
    </source>
</evidence>
<dbReference type="EC" id="2.7.10.2" evidence="3"/>
<keyword evidence="11" id="KW-0472">Membrane</keyword>
<dbReference type="InterPro" id="IPR050445">
    <property type="entry name" value="Bact_polysacc_biosynth/exp"/>
</dbReference>
<dbReference type="PANTHER" id="PTHR32309">
    <property type="entry name" value="TYROSINE-PROTEIN KINASE"/>
    <property type="match status" value="1"/>
</dbReference>
<dbReference type="Pfam" id="PF13807">
    <property type="entry name" value="GNVR"/>
    <property type="match status" value="1"/>
</dbReference>
<dbReference type="InterPro" id="IPR025669">
    <property type="entry name" value="AAA_dom"/>
</dbReference>
<evidence type="ECO:0000256" key="1">
    <source>
        <dbReference type="ARBA" id="ARBA00007316"/>
    </source>
</evidence>
<gene>
    <name evidence="14" type="ORF">DDZ16_08580</name>
</gene>
<dbReference type="GO" id="GO:0042802">
    <property type="term" value="F:identical protein binding"/>
    <property type="evidence" value="ECO:0007669"/>
    <property type="project" value="UniProtKB-ARBA"/>
</dbReference>
<dbReference type="InterPro" id="IPR032807">
    <property type="entry name" value="GNVR"/>
</dbReference>
<dbReference type="FunFam" id="3.40.50.300:FF:000527">
    <property type="entry name" value="Tyrosine-protein kinase etk"/>
    <property type="match status" value="1"/>
</dbReference>
<organism evidence="14 15">
    <name type="scientific">Marinilabilia rubra</name>
    <dbReference type="NCBI Taxonomy" id="2162893"/>
    <lineage>
        <taxon>Bacteria</taxon>
        <taxon>Pseudomonadati</taxon>
        <taxon>Bacteroidota</taxon>
        <taxon>Bacteroidia</taxon>
        <taxon>Marinilabiliales</taxon>
        <taxon>Marinilabiliaceae</taxon>
        <taxon>Marinilabilia</taxon>
    </lineage>
</organism>
<dbReference type="GO" id="GO:0004715">
    <property type="term" value="F:non-membrane spanning protein tyrosine kinase activity"/>
    <property type="evidence" value="ECO:0007669"/>
    <property type="project" value="UniProtKB-EC"/>
</dbReference>
<dbReference type="RefSeq" id="WP_109264033.1">
    <property type="nucleotide sequence ID" value="NZ_QEWP01000005.1"/>
</dbReference>
<keyword evidence="8" id="KW-0829">Tyrosine-protein kinase</keyword>
<feature type="transmembrane region" description="Helical" evidence="11">
    <location>
        <begin position="35"/>
        <end position="52"/>
    </location>
</feature>
<comment type="catalytic activity">
    <reaction evidence="9">
        <text>L-tyrosyl-[protein] + ATP = O-phospho-L-tyrosyl-[protein] + ADP + H(+)</text>
        <dbReference type="Rhea" id="RHEA:10596"/>
        <dbReference type="Rhea" id="RHEA-COMP:10136"/>
        <dbReference type="Rhea" id="RHEA-COMP:20101"/>
        <dbReference type="ChEBI" id="CHEBI:15378"/>
        <dbReference type="ChEBI" id="CHEBI:30616"/>
        <dbReference type="ChEBI" id="CHEBI:46858"/>
        <dbReference type="ChEBI" id="CHEBI:61978"/>
        <dbReference type="ChEBI" id="CHEBI:456216"/>
        <dbReference type="EC" id="2.7.10.2"/>
    </reaction>
</comment>
<dbReference type="EMBL" id="QEWP01000005">
    <property type="protein sequence ID" value="PWD99932.1"/>
    <property type="molecule type" value="Genomic_DNA"/>
</dbReference>
<dbReference type="NCBIfam" id="TIGR01007">
    <property type="entry name" value="eps_fam"/>
    <property type="match status" value="1"/>
</dbReference>
<proteinExistence type="inferred from homology"/>
<keyword evidence="4" id="KW-0808">Transferase</keyword>
<comment type="similarity">
    <text evidence="1">Belongs to the CpsD/CapB family.</text>
</comment>
<protein>
    <recommendedName>
        <fullName evidence="3">non-specific protein-tyrosine kinase</fullName>
        <ecNumber evidence="3">2.7.10.2</ecNumber>
    </recommendedName>
</protein>
<evidence type="ECO:0000313" key="15">
    <source>
        <dbReference type="Proteomes" id="UP000244956"/>
    </source>
</evidence>
<dbReference type="GO" id="GO:0005886">
    <property type="term" value="C:plasma membrane"/>
    <property type="evidence" value="ECO:0007669"/>
    <property type="project" value="TreeGrafter"/>
</dbReference>
<accession>A0A2U2BA66</accession>
<dbReference type="PANTHER" id="PTHR32309:SF13">
    <property type="entry name" value="FERRIC ENTEROBACTIN TRANSPORT PROTEIN FEPE"/>
    <property type="match status" value="1"/>
</dbReference>
<keyword evidence="11" id="KW-0812">Transmembrane</keyword>
<dbReference type="InterPro" id="IPR005702">
    <property type="entry name" value="Wzc-like_C"/>
</dbReference>
<evidence type="ECO:0000256" key="11">
    <source>
        <dbReference type="SAM" id="Phobius"/>
    </source>
</evidence>
<keyword evidence="15" id="KW-1185">Reference proteome</keyword>
<feature type="domain" description="Tyrosine-protein kinase G-rich" evidence="13">
    <location>
        <begin position="462"/>
        <end position="534"/>
    </location>
</feature>
<evidence type="ECO:0000256" key="6">
    <source>
        <dbReference type="ARBA" id="ARBA00022777"/>
    </source>
</evidence>
<evidence type="ECO:0000259" key="13">
    <source>
        <dbReference type="Pfam" id="PF13807"/>
    </source>
</evidence>
<dbReference type="InterPro" id="IPR027417">
    <property type="entry name" value="P-loop_NTPase"/>
</dbReference>
<dbReference type="SUPFAM" id="SSF52540">
    <property type="entry name" value="P-loop containing nucleoside triphosphate hydrolases"/>
    <property type="match status" value="1"/>
</dbReference>
<dbReference type="Proteomes" id="UP000244956">
    <property type="component" value="Unassembled WGS sequence"/>
</dbReference>
<dbReference type="CDD" id="cd05387">
    <property type="entry name" value="BY-kinase"/>
    <property type="match status" value="1"/>
</dbReference>
<evidence type="ECO:0000256" key="9">
    <source>
        <dbReference type="ARBA" id="ARBA00051245"/>
    </source>
</evidence>
<dbReference type="Pfam" id="PF13614">
    <property type="entry name" value="AAA_31"/>
    <property type="match status" value="1"/>
</dbReference>
<evidence type="ECO:0000256" key="10">
    <source>
        <dbReference type="SAM" id="Coils"/>
    </source>
</evidence>
<evidence type="ECO:0000256" key="8">
    <source>
        <dbReference type="ARBA" id="ARBA00023137"/>
    </source>
</evidence>
<keyword evidence="7" id="KW-0067">ATP-binding</keyword>
<feature type="coiled-coil region" evidence="10">
    <location>
        <begin position="428"/>
        <end position="455"/>
    </location>
</feature>
<evidence type="ECO:0000256" key="3">
    <source>
        <dbReference type="ARBA" id="ARBA00011903"/>
    </source>
</evidence>
<comment type="similarity">
    <text evidence="2">Belongs to the etk/wzc family.</text>
</comment>
<evidence type="ECO:0000313" key="14">
    <source>
        <dbReference type="EMBL" id="PWD99932.1"/>
    </source>
</evidence>
<keyword evidence="10" id="KW-0175">Coiled coil</keyword>
<keyword evidence="11" id="KW-1133">Transmembrane helix</keyword>
<evidence type="ECO:0000259" key="12">
    <source>
        <dbReference type="Pfam" id="PF13614"/>
    </source>
</evidence>
<feature type="domain" description="AAA" evidence="12">
    <location>
        <begin position="608"/>
        <end position="735"/>
    </location>
</feature>
<reference evidence="14 15" key="1">
    <citation type="submission" date="2018-05" db="EMBL/GenBank/DDBJ databases">
        <title>Marinilabilia rubrum sp. nov., isolated from saltern sediment.</title>
        <authorList>
            <person name="Zhang R."/>
        </authorList>
    </citation>
    <scope>NUCLEOTIDE SEQUENCE [LARGE SCALE GENOMIC DNA]</scope>
    <source>
        <strain evidence="14 15">WTE16</strain>
    </source>
</reference>
<dbReference type="GO" id="GO:0005524">
    <property type="term" value="F:ATP binding"/>
    <property type="evidence" value="ECO:0007669"/>
    <property type="project" value="UniProtKB-KW"/>
</dbReference>
<name>A0A2U2BA66_9BACT</name>
<keyword evidence="6 14" id="KW-0418">Kinase</keyword>
<evidence type="ECO:0000256" key="7">
    <source>
        <dbReference type="ARBA" id="ARBA00022840"/>
    </source>
</evidence>
<dbReference type="Gene3D" id="3.40.50.300">
    <property type="entry name" value="P-loop containing nucleotide triphosphate hydrolases"/>
    <property type="match status" value="1"/>
</dbReference>